<evidence type="ECO:0000259" key="2">
    <source>
        <dbReference type="Pfam" id="PF07811"/>
    </source>
</evidence>
<keyword evidence="1" id="KW-0472">Membrane</keyword>
<feature type="transmembrane region" description="Helical" evidence="1">
    <location>
        <begin position="21"/>
        <end position="42"/>
    </location>
</feature>
<dbReference type="Proteomes" id="UP000278085">
    <property type="component" value="Unassembled WGS sequence"/>
</dbReference>
<keyword evidence="1" id="KW-0812">Transmembrane</keyword>
<organism evidence="3 4">
    <name type="scientific">Massilia atriviolacea</name>
    <dbReference type="NCBI Taxonomy" id="2495579"/>
    <lineage>
        <taxon>Bacteria</taxon>
        <taxon>Pseudomonadati</taxon>
        <taxon>Pseudomonadota</taxon>
        <taxon>Betaproteobacteria</taxon>
        <taxon>Burkholderiales</taxon>
        <taxon>Oxalobacteraceae</taxon>
        <taxon>Telluria group</taxon>
        <taxon>Massilia</taxon>
    </lineage>
</organism>
<evidence type="ECO:0000313" key="3">
    <source>
        <dbReference type="EMBL" id="RSZ59377.1"/>
    </source>
</evidence>
<dbReference type="EMBL" id="RXLQ01000004">
    <property type="protein sequence ID" value="RSZ59377.1"/>
    <property type="molecule type" value="Genomic_DNA"/>
</dbReference>
<dbReference type="OrthoDB" id="8708482at2"/>
<dbReference type="RefSeq" id="WP_126073748.1">
    <property type="nucleotide sequence ID" value="NZ_CP051166.1"/>
</dbReference>
<dbReference type="Pfam" id="PF07811">
    <property type="entry name" value="TadE"/>
    <property type="match status" value="1"/>
</dbReference>
<evidence type="ECO:0000313" key="4">
    <source>
        <dbReference type="Proteomes" id="UP000278085"/>
    </source>
</evidence>
<gene>
    <name evidence="3" type="ORF">EJB06_09430</name>
</gene>
<name>A0A430HPE0_9BURK</name>
<dbReference type="AlphaFoldDB" id="A0A430HPE0"/>
<reference evidence="3 4" key="1">
    <citation type="submission" date="2018-12" db="EMBL/GenBank/DDBJ databases">
        <authorList>
            <person name="Yang E."/>
        </authorList>
    </citation>
    <scope>NUCLEOTIDE SEQUENCE [LARGE SCALE GENOMIC DNA]</scope>
    <source>
        <strain evidence="3 4">SOD</strain>
    </source>
</reference>
<protein>
    <submittedName>
        <fullName evidence="3">Pilus assembly protein</fullName>
    </submittedName>
</protein>
<keyword evidence="1" id="KW-1133">Transmembrane helix</keyword>
<comment type="caution">
    <text evidence="3">The sequence shown here is derived from an EMBL/GenBank/DDBJ whole genome shotgun (WGS) entry which is preliminary data.</text>
</comment>
<sequence length="200" mass="20349">MHAILRPASRRCPPRRLRAGGATMIEFALTLPLFLLFMLGTFEVARALYLWSVLANATAVAARGAAVIDATDQGALGTLAQAAGIAARAGGMALGSAARPDARIVITHLAADFAPVALLPACPAQNIVNCNANPNGNNCVRFVQAQLCAPGAGACVPASYKPLFTGSALLQGLTYPTFATITPAASLGHQAGSTEVCPGP</sequence>
<proteinExistence type="predicted"/>
<dbReference type="InterPro" id="IPR012495">
    <property type="entry name" value="TadE-like_dom"/>
</dbReference>
<accession>A0A430HPE0</accession>
<evidence type="ECO:0000256" key="1">
    <source>
        <dbReference type="SAM" id="Phobius"/>
    </source>
</evidence>
<keyword evidence="4" id="KW-1185">Reference proteome</keyword>
<feature type="domain" description="TadE-like" evidence="2">
    <location>
        <begin position="21"/>
        <end position="63"/>
    </location>
</feature>